<keyword evidence="1" id="KW-0472">Membrane</keyword>
<dbReference type="Proteomes" id="UP000070138">
    <property type="component" value="Unassembled WGS sequence"/>
</dbReference>
<dbReference type="InterPro" id="IPR005625">
    <property type="entry name" value="PepSY-ass_TM"/>
</dbReference>
<feature type="transmembrane region" description="Helical" evidence="1">
    <location>
        <begin position="15"/>
        <end position="37"/>
    </location>
</feature>
<keyword evidence="1" id="KW-1133">Transmembrane helix</keyword>
<reference evidence="3" key="1">
    <citation type="submission" date="2014-10" db="EMBL/GenBank/DDBJ databases">
        <title>Genome sequencing of Vitellibacter sp. D-24.</title>
        <authorList>
            <person name="Thevarajoo S."/>
            <person name="Selvaratnam C."/>
            <person name="Goh K.M."/>
            <person name="Chong C.S."/>
        </authorList>
    </citation>
    <scope>NUCLEOTIDE SEQUENCE [LARGE SCALE GENOMIC DNA]</scope>
    <source>
        <strain evidence="3">D-24</strain>
    </source>
</reference>
<dbReference type="PANTHER" id="PTHR34219:SF1">
    <property type="entry name" value="PEPSY DOMAIN-CONTAINING PROTEIN"/>
    <property type="match status" value="1"/>
</dbReference>
<dbReference type="RefSeq" id="WP_076692391.1">
    <property type="nucleotide sequence ID" value="NZ_JRWG01000001.1"/>
</dbReference>
<keyword evidence="3" id="KW-1185">Reference proteome</keyword>
<dbReference type="Pfam" id="PF03929">
    <property type="entry name" value="PepSY_TM"/>
    <property type="match status" value="1"/>
</dbReference>
<evidence type="ECO:0000256" key="1">
    <source>
        <dbReference type="SAM" id="Phobius"/>
    </source>
</evidence>
<dbReference type="PANTHER" id="PTHR34219">
    <property type="entry name" value="IRON-REGULATED INNER MEMBRANE PROTEIN-RELATED"/>
    <property type="match status" value="1"/>
</dbReference>
<sequence>MKNKKLNQWLWKWHVIAGLISAPFIVLLAITGGIYLFKDTYEKGGKDNIVKVIPSNYVHSYEEQRNVADSILGKAHSAMIVSFNDSLATQFISGNFGDRKSIYIDPYSNKTTGIIADTEGVMYNIRKMHGELLLGTVGTLIVELIASWMVVLLITGMFVWWPLRKWKIQGFLVPRFNMGKKILFRDLHAIIAFWISTLLLLVLAGAFPWTEIVGFNFKKVQEITNTGFPKSWMGNELSKPSNQDIIPLDKIVSIASELNLPGEVKIDFPRGPAGVYSIGNTYYTDLSLQQKFHYNQYSGELILHQNWEDVGILMRGRMWVMAFHQGQFGAWNWWLMLFIAVFLALTTLAAILSYFSKKPKNKWIIPKVPRSFNVTPGLVVLIVLLGLLFPLFGISVLIIVFLEKIKKFRQSNLNGERAL</sequence>
<evidence type="ECO:0000313" key="3">
    <source>
        <dbReference type="Proteomes" id="UP000070138"/>
    </source>
</evidence>
<organism evidence="2 3">
    <name type="scientific">Aequorivita aquimaris</name>
    <dbReference type="NCBI Taxonomy" id="1548749"/>
    <lineage>
        <taxon>Bacteria</taxon>
        <taxon>Pseudomonadati</taxon>
        <taxon>Bacteroidota</taxon>
        <taxon>Flavobacteriia</taxon>
        <taxon>Flavobacteriales</taxon>
        <taxon>Flavobacteriaceae</taxon>
        <taxon>Aequorivita</taxon>
    </lineage>
</organism>
<reference evidence="2 3" key="2">
    <citation type="journal article" date="2016" name="Int. J. Syst. Evol. Microbiol.">
        <title>Vitellibacter aquimaris sp. nov., a marine bacterium isolated from seawater.</title>
        <authorList>
            <person name="Thevarajoo S."/>
            <person name="Selvaratnam C."/>
            <person name="Goh K.M."/>
            <person name="Hong K.W."/>
            <person name="Chan X.Y."/>
            <person name="Chan K.G."/>
            <person name="Chong C.S."/>
        </authorList>
    </citation>
    <scope>NUCLEOTIDE SEQUENCE [LARGE SCALE GENOMIC DNA]</scope>
    <source>
        <strain evidence="2 3">D-24</strain>
    </source>
</reference>
<dbReference type="EMBL" id="JRWG01000001">
    <property type="protein sequence ID" value="KXO01127.1"/>
    <property type="molecule type" value="Genomic_DNA"/>
</dbReference>
<comment type="caution">
    <text evidence="2">The sequence shown here is derived from an EMBL/GenBank/DDBJ whole genome shotgun (WGS) entry which is preliminary data.</text>
</comment>
<feature type="transmembrane region" description="Helical" evidence="1">
    <location>
        <begin position="187"/>
        <end position="209"/>
    </location>
</feature>
<feature type="transmembrane region" description="Helical" evidence="1">
    <location>
        <begin position="132"/>
        <end position="161"/>
    </location>
</feature>
<evidence type="ECO:0000313" key="2">
    <source>
        <dbReference type="EMBL" id="KXO01127.1"/>
    </source>
</evidence>
<feature type="transmembrane region" description="Helical" evidence="1">
    <location>
        <begin position="375"/>
        <end position="402"/>
    </location>
</feature>
<dbReference type="STRING" id="1548749.LS48_01230"/>
<accession>A0A137RLT4</accession>
<protein>
    <submittedName>
        <fullName evidence="2">Peptidase</fullName>
    </submittedName>
</protein>
<dbReference type="PATRIC" id="fig|1548749.3.peg.263"/>
<feature type="transmembrane region" description="Helical" evidence="1">
    <location>
        <begin position="333"/>
        <end position="355"/>
    </location>
</feature>
<name>A0A137RLT4_9FLAO</name>
<keyword evidence="1" id="KW-0812">Transmembrane</keyword>
<dbReference type="OrthoDB" id="111691at2"/>
<dbReference type="AlphaFoldDB" id="A0A137RLT4"/>
<gene>
    <name evidence="2" type="ORF">LS48_01230</name>
</gene>
<proteinExistence type="predicted"/>